<feature type="domain" description="NB-ARC" evidence="1">
    <location>
        <begin position="197"/>
        <end position="356"/>
    </location>
</feature>
<dbReference type="SUPFAM" id="SSF52540">
    <property type="entry name" value="P-loop containing nucleoside triphosphate hydrolases"/>
    <property type="match status" value="1"/>
</dbReference>
<evidence type="ECO:0000313" key="3">
    <source>
        <dbReference type="Proteomes" id="UP000636709"/>
    </source>
</evidence>
<dbReference type="OrthoDB" id="691944at2759"/>
<dbReference type="Gene3D" id="3.40.50.300">
    <property type="entry name" value="P-loop containing nucleotide triphosphate hydrolases"/>
    <property type="match status" value="1"/>
</dbReference>
<dbReference type="Gramene" id="Dexi3B01G0018510.1">
    <property type="protein sequence ID" value="Dexi3B01G0018510.1:cds"/>
    <property type="gene ID" value="Dexi3B01G0018510"/>
</dbReference>
<dbReference type="AlphaFoldDB" id="A0A835BY04"/>
<accession>A0A835BY04</accession>
<comment type="caution">
    <text evidence="2">The sequence shown here is derived from an EMBL/GenBank/DDBJ whole genome shotgun (WGS) entry which is preliminary data.</text>
</comment>
<organism evidence="2 3">
    <name type="scientific">Digitaria exilis</name>
    <dbReference type="NCBI Taxonomy" id="1010633"/>
    <lineage>
        <taxon>Eukaryota</taxon>
        <taxon>Viridiplantae</taxon>
        <taxon>Streptophyta</taxon>
        <taxon>Embryophyta</taxon>
        <taxon>Tracheophyta</taxon>
        <taxon>Spermatophyta</taxon>
        <taxon>Magnoliopsida</taxon>
        <taxon>Liliopsida</taxon>
        <taxon>Poales</taxon>
        <taxon>Poaceae</taxon>
        <taxon>PACMAD clade</taxon>
        <taxon>Panicoideae</taxon>
        <taxon>Panicodae</taxon>
        <taxon>Paniceae</taxon>
        <taxon>Anthephorinae</taxon>
        <taxon>Digitaria</taxon>
    </lineage>
</organism>
<dbReference type="InterPro" id="IPR027417">
    <property type="entry name" value="P-loop_NTPase"/>
</dbReference>
<dbReference type="GO" id="GO:0043531">
    <property type="term" value="F:ADP binding"/>
    <property type="evidence" value="ECO:0007669"/>
    <property type="project" value="InterPro"/>
</dbReference>
<protein>
    <recommendedName>
        <fullName evidence="1">NB-ARC domain-containing protein</fullName>
    </recommendedName>
</protein>
<sequence>MEMLSSAVVGEFMNRSISFLLSKLDKETTATMQEDLQRLRHLLLRSGAIIQDAEHRHVPSKAMMQQLKALRDETFRGYYVLDVVRCRAALGGDDTRRRNRNGEEDEVGIRAFALSRFNPAKRVRFPSGGAPPETDESVVLDGGARSPVELQQVVRSLEFMVGDMKEFVMFLGSYSPLYRQPYSAHLFVDKCMFGRQMEKEMVLEFLLKKHEPETLGVLPIVGPAHIGKSTLVEHVCGDERVRSHFSLILFYTGNDLKDVTVSSFKDRCMIKHHTDNNASQERQRLLVVIELLDDVDDETWNEMYSSQRSEVAEGSKIIITSRSEKIARFGTTQAALRMKSLPIEAYWYLLKTAAFGSDDPGQHPKMASLALEMADTVRGSFMFVYIGASLLRDNFNARVWSRVLTRLKQYLVKNASVIGEYPDDLKTRDNPRFTWSLVKPEPDKYFMLHDIYQRQGGSAQDEGVPAISYVDLLAGSDQPKGVHEILFWKSRIPPYFNYMCTCEIRDM</sequence>
<proteinExistence type="predicted"/>
<keyword evidence="3" id="KW-1185">Reference proteome</keyword>
<dbReference type="Proteomes" id="UP000636709">
    <property type="component" value="Unassembled WGS sequence"/>
</dbReference>
<dbReference type="PANTHER" id="PTHR33377">
    <property type="entry name" value="OS10G0134700 PROTEIN-RELATED"/>
    <property type="match status" value="1"/>
</dbReference>
<evidence type="ECO:0000259" key="1">
    <source>
        <dbReference type="Pfam" id="PF00931"/>
    </source>
</evidence>
<name>A0A835BY04_9POAL</name>
<reference evidence="2" key="1">
    <citation type="submission" date="2020-07" db="EMBL/GenBank/DDBJ databases">
        <title>Genome sequence and genetic diversity analysis of an under-domesticated orphan crop, white fonio (Digitaria exilis).</title>
        <authorList>
            <person name="Bennetzen J.L."/>
            <person name="Chen S."/>
            <person name="Ma X."/>
            <person name="Wang X."/>
            <person name="Yssel A.E.J."/>
            <person name="Chaluvadi S.R."/>
            <person name="Johnson M."/>
            <person name="Gangashetty P."/>
            <person name="Hamidou F."/>
            <person name="Sanogo M.D."/>
            <person name="Zwaenepoel A."/>
            <person name="Wallace J."/>
            <person name="Van De Peer Y."/>
            <person name="Van Deynze A."/>
        </authorList>
    </citation>
    <scope>NUCLEOTIDE SEQUENCE</scope>
    <source>
        <tissue evidence="2">Leaves</tissue>
    </source>
</reference>
<dbReference type="EMBL" id="JACEFO010001730">
    <property type="protein sequence ID" value="KAF8715709.1"/>
    <property type="molecule type" value="Genomic_DNA"/>
</dbReference>
<evidence type="ECO:0000313" key="2">
    <source>
        <dbReference type="EMBL" id="KAF8715709.1"/>
    </source>
</evidence>
<gene>
    <name evidence="2" type="ORF">HU200_026652</name>
</gene>
<dbReference type="InterPro" id="IPR002182">
    <property type="entry name" value="NB-ARC"/>
</dbReference>
<dbReference type="PANTHER" id="PTHR33377:SF115">
    <property type="entry name" value="OS05G0533301 PROTEIN"/>
    <property type="match status" value="1"/>
</dbReference>
<dbReference type="Pfam" id="PF00931">
    <property type="entry name" value="NB-ARC"/>
    <property type="match status" value="1"/>
</dbReference>